<keyword evidence="6 8" id="KW-1133">Transmembrane helix</keyword>
<name>A0ABS9Z510_9HYPH</name>
<sequence>MDHTLSDRTNLVSAARLTAERRTLLLILAVVALRFVFAATTGLGVDESYTVATSRVLTLSTYDHPPLAWWIAHFTGKLLGESPLALRAPFVLLSGVTSWLLFVLTRRLFSAEAGFYAVFALALSPALGLADAVWILPDAPLLPAMLACAFYLSRVFFDDDRAHSPRYWLLAGLFAGLAMLSKYHGVLLFGGAGLFVLMSTRQRFWLATPWPWLAGLVALAVFSPVLIWNAQHHWVSFLFQGARSGAPRLHLLAPLALIGLQSLFLAPWIFFPLAALFLRALWRGPSHERAFFLACLGSFPIVLFTVVAFWSSHRVLPHWAAPGYLMIFPLLGREIAARLSRADGACQTKRQTNTRRALAAAAGFTLIAAAAVAALPRLPLPWFAGPRDPLIETLGWDDFSHALSARGWRKGDIFIAATRWLDAGKLDYALHGDPPVLCLSDDPRGFGLIRNPRNFIGRDALIVAPNLTLQQARARLGRHFDTIEPLAPVEIMAGGKAAITLDVYRATDFHDPAPEFSLRPAELEK</sequence>
<evidence type="ECO:0000313" key="10">
    <source>
        <dbReference type="EMBL" id="MCI4682706.1"/>
    </source>
</evidence>
<dbReference type="InterPro" id="IPR038731">
    <property type="entry name" value="RgtA/B/C-like"/>
</dbReference>
<evidence type="ECO:0000256" key="4">
    <source>
        <dbReference type="ARBA" id="ARBA00022679"/>
    </source>
</evidence>
<accession>A0ABS9Z510</accession>
<dbReference type="EMBL" id="JAIVFP010000001">
    <property type="protein sequence ID" value="MCI4682706.1"/>
    <property type="molecule type" value="Genomic_DNA"/>
</dbReference>
<gene>
    <name evidence="10" type="ORF">K2U94_07990</name>
</gene>
<evidence type="ECO:0000256" key="2">
    <source>
        <dbReference type="ARBA" id="ARBA00022475"/>
    </source>
</evidence>
<feature type="transmembrane region" description="Helical" evidence="8">
    <location>
        <begin position="357"/>
        <end position="375"/>
    </location>
</feature>
<feature type="transmembrane region" description="Helical" evidence="8">
    <location>
        <begin position="84"/>
        <end position="104"/>
    </location>
</feature>
<dbReference type="PANTHER" id="PTHR33908">
    <property type="entry name" value="MANNOSYLTRANSFERASE YKCB-RELATED"/>
    <property type="match status" value="1"/>
</dbReference>
<keyword evidence="11" id="KW-1185">Reference proteome</keyword>
<feature type="transmembrane region" description="Helical" evidence="8">
    <location>
        <begin position="167"/>
        <end position="198"/>
    </location>
</feature>
<keyword evidence="7 8" id="KW-0472">Membrane</keyword>
<dbReference type="Pfam" id="PF13231">
    <property type="entry name" value="PMT_2"/>
    <property type="match status" value="1"/>
</dbReference>
<keyword evidence="2" id="KW-1003">Cell membrane</keyword>
<evidence type="ECO:0000313" key="11">
    <source>
        <dbReference type="Proteomes" id="UP001139104"/>
    </source>
</evidence>
<keyword evidence="5 8" id="KW-0812">Transmembrane</keyword>
<comment type="subcellular location">
    <subcellularLocation>
        <location evidence="1">Cell membrane</location>
        <topology evidence="1">Multi-pass membrane protein</topology>
    </subcellularLocation>
</comment>
<comment type="caution">
    <text evidence="10">The sequence shown here is derived from an EMBL/GenBank/DDBJ whole genome shotgun (WGS) entry which is preliminary data.</text>
</comment>
<reference evidence="10" key="1">
    <citation type="journal article" date="2022" name="ISME J.">
        <title>Identification of active gaseous-alkane degraders at natural gas seeps.</title>
        <authorList>
            <person name="Farhan Ul Haque M."/>
            <person name="Hernandez M."/>
            <person name="Crombie A.T."/>
            <person name="Murrell J.C."/>
        </authorList>
    </citation>
    <scope>NUCLEOTIDE SEQUENCE</scope>
    <source>
        <strain evidence="10">PC2</strain>
    </source>
</reference>
<feature type="transmembrane region" description="Helical" evidence="8">
    <location>
        <begin position="210"/>
        <end position="231"/>
    </location>
</feature>
<evidence type="ECO:0000256" key="6">
    <source>
        <dbReference type="ARBA" id="ARBA00022989"/>
    </source>
</evidence>
<evidence type="ECO:0000256" key="8">
    <source>
        <dbReference type="SAM" id="Phobius"/>
    </source>
</evidence>
<dbReference type="PANTHER" id="PTHR33908:SF11">
    <property type="entry name" value="MEMBRANE PROTEIN"/>
    <property type="match status" value="1"/>
</dbReference>
<protein>
    <submittedName>
        <fullName evidence="10">Glycosyltransferase family 39 protein</fullName>
    </submittedName>
</protein>
<dbReference type="Proteomes" id="UP001139104">
    <property type="component" value="Unassembled WGS sequence"/>
</dbReference>
<keyword evidence="3" id="KW-0328">Glycosyltransferase</keyword>
<feature type="transmembrane region" description="Helical" evidence="8">
    <location>
        <begin position="24"/>
        <end position="45"/>
    </location>
</feature>
<organism evidence="10 11">
    <name type="scientific">Candidatus Rhodoblastus alkanivorans</name>
    <dbReference type="NCBI Taxonomy" id="2954117"/>
    <lineage>
        <taxon>Bacteria</taxon>
        <taxon>Pseudomonadati</taxon>
        <taxon>Pseudomonadota</taxon>
        <taxon>Alphaproteobacteria</taxon>
        <taxon>Hyphomicrobiales</taxon>
        <taxon>Rhodoblastaceae</taxon>
        <taxon>Rhodoblastus</taxon>
    </lineage>
</organism>
<evidence type="ECO:0000259" key="9">
    <source>
        <dbReference type="Pfam" id="PF13231"/>
    </source>
</evidence>
<evidence type="ECO:0000256" key="1">
    <source>
        <dbReference type="ARBA" id="ARBA00004651"/>
    </source>
</evidence>
<evidence type="ECO:0000256" key="5">
    <source>
        <dbReference type="ARBA" id="ARBA00022692"/>
    </source>
</evidence>
<dbReference type="RefSeq" id="WP_243066702.1">
    <property type="nucleotide sequence ID" value="NZ_JAIVFK010000032.1"/>
</dbReference>
<dbReference type="InterPro" id="IPR050297">
    <property type="entry name" value="LipidA_mod_glycosyltrf_83"/>
</dbReference>
<feature type="transmembrane region" description="Helical" evidence="8">
    <location>
        <begin position="290"/>
        <end position="310"/>
    </location>
</feature>
<feature type="transmembrane region" description="Helical" evidence="8">
    <location>
        <begin position="251"/>
        <end position="278"/>
    </location>
</feature>
<evidence type="ECO:0000256" key="7">
    <source>
        <dbReference type="ARBA" id="ARBA00023136"/>
    </source>
</evidence>
<evidence type="ECO:0000256" key="3">
    <source>
        <dbReference type="ARBA" id="ARBA00022676"/>
    </source>
</evidence>
<feature type="domain" description="Glycosyltransferase RgtA/B/C/D-like" evidence="9">
    <location>
        <begin position="63"/>
        <end position="228"/>
    </location>
</feature>
<feature type="transmembrane region" description="Helical" evidence="8">
    <location>
        <begin position="316"/>
        <end position="336"/>
    </location>
</feature>
<proteinExistence type="predicted"/>
<keyword evidence="4" id="KW-0808">Transferase</keyword>
<feature type="transmembrane region" description="Helical" evidence="8">
    <location>
        <begin position="116"/>
        <end position="136"/>
    </location>
</feature>